<reference evidence="1 2" key="1">
    <citation type="submission" date="2017-11" db="EMBL/GenBank/DDBJ databases">
        <title>Genome sequence of Mesoplasma corruscae ELCA-2 (ATCC 49579).</title>
        <authorList>
            <person name="Lo W.-S."/>
            <person name="Kuo C.-H."/>
        </authorList>
    </citation>
    <scope>NUCLEOTIDE SEQUENCE [LARGE SCALE GENOMIC DNA]</scope>
    <source>
        <strain evidence="1 2">ELCA-2</strain>
    </source>
</reference>
<dbReference type="Proteomes" id="UP000239785">
    <property type="component" value="Unassembled WGS sequence"/>
</dbReference>
<evidence type="ECO:0000313" key="1">
    <source>
        <dbReference type="EMBL" id="PPE05646.1"/>
    </source>
</evidence>
<accession>A0A2S5RE95</accession>
<organism evidence="1 2">
    <name type="scientific">Mesoplasma corruscae</name>
    <dbReference type="NCBI Taxonomy" id="216874"/>
    <lineage>
        <taxon>Bacteria</taxon>
        <taxon>Bacillati</taxon>
        <taxon>Mycoplasmatota</taxon>
        <taxon>Mollicutes</taxon>
        <taxon>Entomoplasmatales</taxon>
        <taxon>Entomoplasmataceae</taxon>
        <taxon>Mesoplasma</taxon>
    </lineage>
</organism>
<dbReference type="EMBL" id="PHNF01000003">
    <property type="protein sequence ID" value="PPE05646.1"/>
    <property type="molecule type" value="Genomic_DNA"/>
</dbReference>
<sequence length="89" mass="9858">MIPIGNHITLSEAVTLPFFSNTTLISLQYPAKTSSIELSTISQTKWWRPRVSVEAIYISGGFSTAFSSLKTWIADSSYLNSLPIINFSI</sequence>
<dbReference type="AlphaFoldDB" id="A0A2S5RE95"/>
<comment type="caution">
    <text evidence="1">The sequence shown here is derived from an EMBL/GenBank/DDBJ whole genome shotgun (WGS) entry which is preliminary data.</text>
</comment>
<protein>
    <submittedName>
        <fullName evidence="1">Uncharacterized protein</fullName>
    </submittedName>
</protein>
<keyword evidence="2" id="KW-1185">Reference proteome</keyword>
<proteinExistence type="predicted"/>
<gene>
    <name evidence="1" type="ORF">MCORR_v1c06730</name>
</gene>
<evidence type="ECO:0000313" key="2">
    <source>
        <dbReference type="Proteomes" id="UP000239785"/>
    </source>
</evidence>
<name>A0A2S5RE95_9MOLU</name>